<keyword evidence="2" id="KW-1185">Reference proteome</keyword>
<comment type="caution">
    <text evidence="1">The sequence shown here is derived from an EMBL/GenBank/DDBJ whole genome shotgun (WGS) entry which is preliminary data.</text>
</comment>
<dbReference type="Proteomes" id="UP001465119">
    <property type="component" value="Unassembled WGS sequence"/>
</dbReference>
<proteinExistence type="predicted"/>
<sequence length="251" mass="28281">MPVDYIPLNIGIDFGSDYLTNEVAYFLGGILAANEHTINNGQTFWIAPFRSNPGYATVTQIEMHYNHVQNINRNLHGYVYMRDTIKSAGLDSGKFFRMQGFGAFFGSRNCDSLEPVIPEIKQALIQSSPAVRRCFVVGAFDGRGSVDLNRQNNKIRYLVLDCPNNTTGMLLHDLLVSEGFSVNYNLARDRVEGGEPRKPQLRIKNWDKFLKCYGMVSEKKYDVMKSSYTTTFGGCLTRDESSVLDGLKTIE</sequence>
<protein>
    <recommendedName>
        <fullName evidence="3">DUF3990 domain-containing protein</fullName>
    </recommendedName>
</protein>
<organism evidence="1 2">
    <name type="scientific">Faecalibacterium intestinale</name>
    <dbReference type="NCBI Taxonomy" id="3133155"/>
    <lineage>
        <taxon>Bacteria</taxon>
        <taxon>Bacillati</taxon>
        <taxon>Bacillota</taxon>
        <taxon>Clostridia</taxon>
        <taxon>Eubacteriales</taxon>
        <taxon>Oscillospiraceae</taxon>
        <taxon>Faecalibacterium</taxon>
    </lineage>
</organism>
<evidence type="ECO:0008006" key="3">
    <source>
        <dbReference type="Google" id="ProtNLM"/>
    </source>
</evidence>
<evidence type="ECO:0000313" key="2">
    <source>
        <dbReference type="Proteomes" id="UP001465119"/>
    </source>
</evidence>
<dbReference type="RefSeq" id="WP_349185976.1">
    <property type="nucleotide sequence ID" value="NZ_JBBMEN010000004.1"/>
</dbReference>
<gene>
    <name evidence="1" type="ORF">WMO20_04505</name>
</gene>
<reference evidence="1 2" key="1">
    <citation type="submission" date="2024-03" db="EMBL/GenBank/DDBJ databases">
        <title>Human intestinal bacterial collection.</title>
        <authorList>
            <person name="Pauvert C."/>
            <person name="Hitch T.C.A."/>
            <person name="Clavel T."/>
        </authorList>
    </citation>
    <scope>NUCLEOTIDE SEQUENCE [LARGE SCALE GENOMIC DNA]</scope>
    <source>
        <strain evidence="1 2">CLA-AA-H281</strain>
    </source>
</reference>
<evidence type="ECO:0000313" key="1">
    <source>
        <dbReference type="EMBL" id="MEQ2385199.1"/>
    </source>
</evidence>
<accession>A0ABV1C0U9</accession>
<name>A0ABV1C0U9_9FIRM</name>
<dbReference type="EMBL" id="JBBMEN010000004">
    <property type="protein sequence ID" value="MEQ2385199.1"/>
    <property type="molecule type" value="Genomic_DNA"/>
</dbReference>